<evidence type="ECO:0000259" key="6">
    <source>
        <dbReference type="Pfam" id="PF02631"/>
    </source>
</evidence>
<evidence type="ECO:0000256" key="1">
    <source>
        <dbReference type="ARBA" id="ARBA00004496"/>
    </source>
</evidence>
<dbReference type="Proteomes" id="UP001501690">
    <property type="component" value="Unassembled WGS sequence"/>
</dbReference>
<gene>
    <name evidence="7" type="ORF">GCM10009808_12280</name>
</gene>
<reference evidence="7 8" key="1">
    <citation type="journal article" date="2019" name="Int. J. Syst. Evol. Microbiol.">
        <title>The Global Catalogue of Microorganisms (GCM) 10K type strain sequencing project: providing services to taxonomists for standard genome sequencing and annotation.</title>
        <authorList>
            <consortium name="The Broad Institute Genomics Platform"/>
            <consortium name="The Broad Institute Genome Sequencing Center for Infectious Disease"/>
            <person name="Wu L."/>
            <person name="Ma J."/>
        </authorList>
    </citation>
    <scope>NUCLEOTIDE SEQUENCE [LARGE SCALE GENOMIC DNA]</scope>
    <source>
        <strain evidence="7 8">JCM 15577</strain>
    </source>
</reference>
<evidence type="ECO:0000313" key="8">
    <source>
        <dbReference type="Proteomes" id="UP001501690"/>
    </source>
</evidence>
<dbReference type="PANTHER" id="PTHR33602">
    <property type="entry name" value="REGULATORY PROTEIN RECX FAMILY PROTEIN"/>
    <property type="match status" value="1"/>
</dbReference>
<evidence type="ECO:0000256" key="5">
    <source>
        <dbReference type="SAM" id="MobiDB-lite"/>
    </source>
</evidence>
<comment type="subcellular location">
    <subcellularLocation>
        <location evidence="1">Cytoplasm</location>
    </subcellularLocation>
</comment>
<dbReference type="Pfam" id="PF02631">
    <property type="entry name" value="RecX_HTH2"/>
    <property type="match status" value="1"/>
</dbReference>
<dbReference type="PANTHER" id="PTHR33602:SF1">
    <property type="entry name" value="REGULATORY PROTEIN RECX FAMILY PROTEIN"/>
    <property type="match status" value="1"/>
</dbReference>
<keyword evidence="8" id="KW-1185">Reference proteome</keyword>
<sequence>MTIDRESDELAPVIPLFGGSSPDSGTTDDRAGIRDRAFDRLARKLGRKGLSLAEAREFLSDEGVPREDIDVIVDEMHARRWLDDDVLAEQIVHSCVSRRNDGRRAIAAALAKRRIDRETAARALSDLPDDDEERAHVFARSKVGALSRLDRDVAVRRLVGQLQRRGYPPSVSVSVAVAVLAEAEASRGL</sequence>
<name>A0ABN2I0U7_9MICO</name>
<protein>
    <recommendedName>
        <fullName evidence="3">Regulatory protein RecX</fullName>
    </recommendedName>
</protein>
<accession>A0ABN2I0U7</accession>
<dbReference type="RefSeq" id="WP_344070460.1">
    <property type="nucleotide sequence ID" value="NZ_BAAAPL010000001.1"/>
</dbReference>
<dbReference type="EMBL" id="BAAAPL010000001">
    <property type="protein sequence ID" value="GAA1696490.1"/>
    <property type="molecule type" value="Genomic_DNA"/>
</dbReference>
<evidence type="ECO:0000256" key="4">
    <source>
        <dbReference type="ARBA" id="ARBA00022490"/>
    </source>
</evidence>
<evidence type="ECO:0000256" key="3">
    <source>
        <dbReference type="ARBA" id="ARBA00018111"/>
    </source>
</evidence>
<dbReference type="Gene3D" id="1.10.10.10">
    <property type="entry name" value="Winged helix-like DNA-binding domain superfamily/Winged helix DNA-binding domain"/>
    <property type="match status" value="1"/>
</dbReference>
<comment type="similarity">
    <text evidence="2">Belongs to the RecX family.</text>
</comment>
<comment type="caution">
    <text evidence="7">The sequence shown here is derived from an EMBL/GenBank/DDBJ whole genome shotgun (WGS) entry which is preliminary data.</text>
</comment>
<feature type="region of interest" description="Disordered" evidence="5">
    <location>
        <begin position="1"/>
        <end position="31"/>
    </location>
</feature>
<dbReference type="InterPro" id="IPR036388">
    <property type="entry name" value="WH-like_DNA-bd_sf"/>
</dbReference>
<evidence type="ECO:0000256" key="2">
    <source>
        <dbReference type="ARBA" id="ARBA00009695"/>
    </source>
</evidence>
<proteinExistence type="inferred from homology"/>
<evidence type="ECO:0000313" key="7">
    <source>
        <dbReference type="EMBL" id="GAA1696490.1"/>
    </source>
</evidence>
<dbReference type="InterPro" id="IPR053924">
    <property type="entry name" value="RecX_HTH_2nd"/>
</dbReference>
<keyword evidence="4" id="KW-0963">Cytoplasm</keyword>
<dbReference type="InterPro" id="IPR003783">
    <property type="entry name" value="Regulatory_RecX"/>
</dbReference>
<organism evidence="7 8">
    <name type="scientific">Microbacterium sediminicola</name>
    <dbReference type="NCBI Taxonomy" id="415210"/>
    <lineage>
        <taxon>Bacteria</taxon>
        <taxon>Bacillati</taxon>
        <taxon>Actinomycetota</taxon>
        <taxon>Actinomycetes</taxon>
        <taxon>Micrococcales</taxon>
        <taxon>Microbacteriaceae</taxon>
        <taxon>Microbacterium</taxon>
    </lineage>
</organism>
<feature type="domain" description="RecX second three-helical" evidence="6">
    <location>
        <begin position="83"/>
        <end position="124"/>
    </location>
</feature>